<dbReference type="SMART" id="SM00066">
    <property type="entry name" value="GAL4"/>
    <property type="match status" value="1"/>
</dbReference>
<reference evidence="5" key="3">
    <citation type="submission" date="2010-09" db="EMBL/GenBank/DDBJ databases">
        <title>Annotation of Gaeumannomyces graminis var. tritici R3-111a-1.</title>
        <authorList>
            <consortium name="The Broad Institute Genome Sequencing Platform"/>
            <person name="Ma L.-J."/>
            <person name="Dead R."/>
            <person name="Young S.K."/>
            <person name="Zeng Q."/>
            <person name="Gargeya S."/>
            <person name="Fitzgerald M."/>
            <person name="Haas B."/>
            <person name="Abouelleil A."/>
            <person name="Alvarado L."/>
            <person name="Arachchi H.M."/>
            <person name="Berlin A."/>
            <person name="Brown A."/>
            <person name="Chapman S.B."/>
            <person name="Chen Z."/>
            <person name="Dunbar C."/>
            <person name="Freedman E."/>
            <person name="Gearin G."/>
            <person name="Gellesch M."/>
            <person name="Goldberg J."/>
            <person name="Griggs A."/>
            <person name="Gujja S."/>
            <person name="Heiman D."/>
            <person name="Howarth C."/>
            <person name="Larson L."/>
            <person name="Lui A."/>
            <person name="MacDonald P.J.P."/>
            <person name="Mehta T."/>
            <person name="Montmayeur A."/>
            <person name="Murphy C."/>
            <person name="Neiman D."/>
            <person name="Pearson M."/>
            <person name="Priest M."/>
            <person name="Roberts A."/>
            <person name="Saif S."/>
            <person name="Shea T."/>
            <person name="Shenoy N."/>
            <person name="Sisk P."/>
            <person name="Stolte C."/>
            <person name="Sykes S."/>
            <person name="Yandava C."/>
            <person name="Wortman J."/>
            <person name="Nusbaum C."/>
            <person name="Birren B."/>
        </authorList>
    </citation>
    <scope>NUCLEOTIDE SEQUENCE</scope>
    <source>
        <strain evidence="5">R3-111a-1</strain>
    </source>
</reference>
<dbReference type="STRING" id="644352.J3P5Q7"/>
<organism evidence="5">
    <name type="scientific">Gaeumannomyces tritici (strain R3-111a-1)</name>
    <name type="common">Wheat and barley take-all root rot fungus</name>
    <name type="synonym">Gaeumannomyces graminis var. tritici</name>
    <dbReference type="NCBI Taxonomy" id="644352"/>
    <lineage>
        <taxon>Eukaryota</taxon>
        <taxon>Fungi</taxon>
        <taxon>Dikarya</taxon>
        <taxon>Ascomycota</taxon>
        <taxon>Pezizomycotina</taxon>
        <taxon>Sordariomycetes</taxon>
        <taxon>Sordariomycetidae</taxon>
        <taxon>Magnaporthales</taxon>
        <taxon>Magnaporthaceae</taxon>
        <taxon>Gaeumannomyces</taxon>
    </lineage>
</organism>
<evidence type="ECO:0000313" key="7">
    <source>
        <dbReference type="Proteomes" id="UP000006039"/>
    </source>
</evidence>
<dbReference type="Proteomes" id="UP000006039">
    <property type="component" value="Unassembled WGS sequence"/>
</dbReference>
<feature type="compositionally biased region" description="Low complexity" evidence="3">
    <location>
        <begin position="694"/>
        <end position="723"/>
    </location>
</feature>
<dbReference type="GO" id="GO:0000981">
    <property type="term" value="F:DNA-binding transcription factor activity, RNA polymerase II-specific"/>
    <property type="evidence" value="ECO:0007669"/>
    <property type="project" value="InterPro"/>
</dbReference>
<dbReference type="GO" id="GO:0006351">
    <property type="term" value="P:DNA-templated transcription"/>
    <property type="evidence" value="ECO:0007669"/>
    <property type="project" value="InterPro"/>
</dbReference>
<protein>
    <recommendedName>
        <fullName evidence="4">Zn(2)-C6 fungal-type domain-containing protein</fullName>
    </recommendedName>
</protein>
<dbReference type="InterPro" id="IPR036864">
    <property type="entry name" value="Zn2-C6_fun-type_DNA-bd_sf"/>
</dbReference>
<dbReference type="PANTHER" id="PTHR46910">
    <property type="entry name" value="TRANSCRIPTION FACTOR PDR1"/>
    <property type="match status" value="1"/>
</dbReference>
<dbReference type="SMART" id="SM00906">
    <property type="entry name" value="Fungal_trans"/>
    <property type="match status" value="1"/>
</dbReference>
<dbReference type="InterPro" id="IPR050987">
    <property type="entry name" value="AtrR-like"/>
</dbReference>
<dbReference type="InterPro" id="IPR007219">
    <property type="entry name" value="XnlR_reg_dom"/>
</dbReference>
<name>J3P5Q7_GAET3</name>
<dbReference type="VEuPathDB" id="FungiDB:GGTG_08847"/>
<reference evidence="5" key="2">
    <citation type="submission" date="2010-07" db="EMBL/GenBank/DDBJ databases">
        <authorList>
            <consortium name="The Broad Institute Genome Sequencing Platform"/>
            <consortium name="Broad Institute Genome Sequencing Center for Infectious Disease"/>
            <person name="Ma L.-J."/>
            <person name="Dead R."/>
            <person name="Young S."/>
            <person name="Zeng Q."/>
            <person name="Koehrsen M."/>
            <person name="Alvarado L."/>
            <person name="Berlin A."/>
            <person name="Chapman S.B."/>
            <person name="Chen Z."/>
            <person name="Freedman E."/>
            <person name="Gellesch M."/>
            <person name="Goldberg J."/>
            <person name="Griggs A."/>
            <person name="Gujja S."/>
            <person name="Heilman E.R."/>
            <person name="Heiman D."/>
            <person name="Hepburn T."/>
            <person name="Howarth C."/>
            <person name="Jen D."/>
            <person name="Larson L."/>
            <person name="Mehta T."/>
            <person name="Neiman D."/>
            <person name="Pearson M."/>
            <person name="Roberts A."/>
            <person name="Saif S."/>
            <person name="Shea T."/>
            <person name="Shenoy N."/>
            <person name="Sisk P."/>
            <person name="Stolte C."/>
            <person name="Sykes S."/>
            <person name="Walk T."/>
            <person name="White J."/>
            <person name="Yandava C."/>
            <person name="Haas B."/>
            <person name="Nusbaum C."/>
            <person name="Birren B."/>
        </authorList>
    </citation>
    <scope>NUCLEOTIDE SEQUENCE</scope>
    <source>
        <strain evidence="5">R3-111a-1</strain>
    </source>
</reference>
<dbReference type="GeneID" id="20349305"/>
<dbReference type="AlphaFoldDB" id="J3P5Q7"/>
<dbReference type="InterPro" id="IPR001138">
    <property type="entry name" value="Zn2Cys6_DnaBD"/>
</dbReference>
<keyword evidence="7" id="KW-1185">Reference proteome</keyword>
<dbReference type="HOGENOM" id="CLU_006173_0_0_1"/>
<accession>J3P5Q7</accession>
<dbReference type="CDD" id="cd12148">
    <property type="entry name" value="fungal_TF_MHR"/>
    <property type="match status" value="1"/>
</dbReference>
<dbReference type="PROSITE" id="PS50048">
    <property type="entry name" value="ZN2_CY6_FUNGAL_2"/>
    <property type="match status" value="1"/>
</dbReference>
<reference evidence="7" key="1">
    <citation type="submission" date="2010-07" db="EMBL/GenBank/DDBJ databases">
        <title>The genome sequence of Gaeumannomyces graminis var. tritici strain R3-111a-1.</title>
        <authorList>
            <consortium name="The Broad Institute Genome Sequencing Platform"/>
            <person name="Ma L.-J."/>
            <person name="Dead R."/>
            <person name="Young S."/>
            <person name="Zeng Q."/>
            <person name="Koehrsen M."/>
            <person name="Alvarado L."/>
            <person name="Berlin A."/>
            <person name="Chapman S.B."/>
            <person name="Chen Z."/>
            <person name="Freedman E."/>
            <person name="Gellesch M."/>
            <person name="Goldberg J."/>
            <person name="Griggs A."/>
            <person name="Gujja S."/>
            <person name="Heilman E.R."/>
            <person name="Heiman D."/>
            <person name="Hepburn T."/>
            <person name="Howarth C."/>
            <person name="Jen D."/>
            <person name="Larson L."/>
            <person name="Mehta T."/>
            <person name="Neiman D."/>
            <person name="Pearson M."/>
            <person name="Roberts A."/>
            <person name="Saif S."/>
            <person name="Shea T."/>
            <person name="Shenoy N."/>
            <person name="Sisk P."/>
            <person name="Stolte C."/>
            <person name="Sykes S."/>
            <person name="Walk T."/>
            <person name="White J."/>
            <person name="Yandava C."/>
            <person name="Haas B."/>
            <person name="Nusbaum C."/>
            <person name="Birren B."/>
        </authorList>
    </citation>
    <scope>NUCLEOTIDE SEQUENCE [LARGE SCALE GENOMIC DNA]</scope>
    <source>
        <strain evidence="7">R3-111a-1</strain>
    </source>
</reference>
<proteinExistence type="predicted"/>
<dbReference type="EnsemblFungi" id="EJT75009">
    <property type="protein sequence ID" value="EJT75009"/>
    <property type="gene ID" value="GGTG_08847"/>
</dbReference>
<reference evidence="6" key="4">
    <citation type="journal article" date="2015" name="G3 (Bethesda)">
        <title>Genome sequences of three phytopathogenic species of the Magnaporthaceae family of fungi.</title>
        <authorList>
            <person name="Okagaki L.H."/>
            <person name="Nunes C.C."/>
            <person name="Sailsbery J."/>
            <person name="Clay B."/>
            <person name="Brown D."/>
            <person name="John T."/>
            <person name="Oh Y."/>
            <person name="Young N."/>
            <person name="Fitzgerald M."/>
            <person name="Haas B.J."/>
            <person name="Zeng Q."/>
            <person name="Young S."/>
            <person name="Adiconis X."/>
            <person name="Fan L."/>
            <person name="Levin J.Z."/>
            <person name="Mitchell T.K."/>
            <person name="Okubara P.A."/>
            <person name="Farman M.L."/>
            <person name="Kohn L.M."/>
            <person name="Birren B."/>
            <person name="Ma L.-J."/>
            <person name="Dean R.A."/>
        </authorList>
    </citation>
    <scope>NUCLEOTIDE SEQUENCE</scope>
    <source>
        <strain evidence="6">R3-111a-1</strain>
    </source>
</reference>
<dbReference type="eggNOG" id="ENOG502RIXY">
    <property type="taxonomic scope" value="Eukaryota"/>
</dbReference>
<dbReference type="OrthoDB" id="4456959at2759"/>
<dbReference type="GO" id="GO:0008270">
    <property type="term" value="F:zinc ion binding"/>
    <property type="evidence" value="ECO:0007669"/>
    <property type="project" value="InterPro"/>
</dbReference>
<dbReference type="GO" id="GO:0003677">
    <property type="term" value="F:DNA binding"/>
    <property type="evidence" value="ECO:0007669"/>
    <property type="project" value="InterPro"/>
</dbReference>
<dbReference type="SUPFAM" id="SSF57701">
    <property type="entry name" value="Zn2/Cys6 DNA-binding domain"/>
    <property type="match status" value="1"/>
</dbReference>
<evidence type="ECO:0000256" key="1">
    <source>
        <dbReference type="ARBA" id="ARBA00022723"/>
    </source>
</evidence>
<dbReference type="PANTHER" id="PTHR46910:SF4">
    <property type="entry name" value="ZN(2)-C6 FUNGAL-TYPE DOMAIN-CONTAINING PROTEIN"/>
    <property type="match status" value="1"/>
</dbReference>
<dbReference type="CDD" id="cd00067">
    <property type="entry name" value="GAL4"/>
    <property type="match status" value="1"/>
</dbReference>
<dbReference type="EMBL" id="GL385398">
    <property type="protein sequence ID" value="EJT75009.1"/>
    <property type="molecule type" value="Genomic_DNA"/>
</dbReference>
<gene>
    <name evidence="6" type="primary">20349305</name>
    <name evidence="5" type="ORF">GGTG_08847</name>
</gene>
<evidence type="ECO:0000256" key="2">
    <source>
        <dbReference type="ARBA" id="ARBA00023242"/>
    </source>
</evidence>
<dbReference type="Gene3D" id="4.10.240.10">
    <property type="entry name" value="Zn(2)-C6 fungal-type DNA-binding domain"/>
    <property type="match status" value="1"/>
</dbReference>
<evidence type="ECO:0000313" key="5">
    <source>
        <dbReference type="EMBL" id="EJT75009.1"/>
    </source>
</evidence>
<keyword evidence="2" id="KW-0539">Nucleus</keyword>
<feature type="region of interest" description="Disordered" evidence="3">
    <location>
        <begin position="690"/>
        <end position="732"/>
    </location>
</feature>
<dbReference type="Pfam" id="PF00172">
    <property type="entry name" value="Zn_clus"/>
    <property type="match status" value="1"/>
</dbReference>
<evidence type="ECO:0000313" key="6">
    <source>
        <dbReference type="EnsemblFungi" id="EJT75009"/>
    </source>
</evidence>
<keyword evidence="1" id="KW-0479">Metal-binding</keyword>
<sequence length="904" mass="99057">MPPKRPGDPSGDSPSMAAKVKLPKLDREPEDFSSVVKNKLQSYTRTGQACDRCKVRKIRCDALPQGCSHCANQKMECFVTDRVTGRTEKRGYMQQLEREKTDMLNHIRALEKVLESNGIEVKPWHWSQYGPDHPPWITFDAFGNPQPPDPVLKDQWSQVGSAWVRNYRTRPPEQMQQLTSFANAAALEARPPGLTHLGVAADNAPLSAIKGTKLSILGTTVDITSFAAPEMDDPPAGPAGCPPTPLYNKSVQAFLQSAMGVNPPVEGVDLPPRNDAFEYAEWYFLMVYPFQPVLHKPSYLALLTRIYDDPTFRPTSAELVVVHMVFASIYFQYGARNREDYEKQTRLNDLANKHYHWCVSRFFDLAVDPGLTAVQALVMVGNYMRAFPKPGCAYLVAQYAQQKATELNLHKGSPGAADGSAITLETELRHRVWWCVLTLSVILNGRMGRPMPTILEEFDVPFPLAVPDECLTPDGLTDRSRIGVCSYAVGLSGFKIVPLYMEMYSNLYSVRRDPRRHVEVVARLEEQLRAWEDQLPDELDVNKSKGTNTHMFALYCHTYALEFRLCLRHPSACTVADPEYQAENMRICAETSRELLRHILVIHKLKSLDTTWYQTAVYVAAIFCTLVESWERRFHIAPEEVATLRREMGMWLSIIEEIGMLLGSTGLCGDIGRIVEHTITWIETDMGRNQANGSSSLTSQHHSLQAQSSAPTTTGSSPSDGSTQRAVSRTGNGNGNYYDAAAAAYHQISSYADHSNPVANGAAGPGMAGYDSAGGADGMALYGAAAAALAASTSSSTADGDATTSQKQTAVAASTDPLISFASQATQLASGGSTWTDWTSSITDMQHRTGASTLLNLGTGQHQMGGVDGSQEQQHAAVGLASMASAAQQWPLLLFPDVSSVNGS</sequence>
<dbReference type="Pfam" id="PF04082">
    <property type="entry name" value="Fungal_trans"/>
    <property type="match status" value="1"/>
</dbReference>
<dbReference type="PROSITE" id="PS00463">
    <property type="entry name" value="ZN2_CY6_FUNGAL_1"/>
    <property type="match status" value="1"/>
</dbReference>
<reference evidence="6" key="5">
    <citation type="submission" date="2018-04" db="UniProtKB">
        <authorList>
            <consortium name="EnsemblFungi"/>
        </authorList>
    </citation>
    <scope>IDENTIFICATION</scope>
    <source>
        <strain evidence="6">R3-111a-1</strain>
    </source>
</reference>
<evidence type="ECO:0000256" key="3">
    <source>
        <dbReference type="SAM" id="MobiDB-lite"/>
    </source>
</evidence>
<evidence type="ECO:0000259" key="4">
    <source>
        <dbReference type="PROSITE" id="PS50048"/>
    </source>
</evidence>
<dbReference type="RefSeq" id="XP_009224953.1">
    <property type="nucleotide sequence ID" value="XM_009226689.1"/>
</dbReference>
<feature type="domain" description="Zn(2)-C6 fungal-type" evidence="4">
    <location>
        <begin position="49"/>
        <end position="77"/>
    </location>
</feature>